<gene>
    <name evidence="2" type="ORF">Cgig2_019368</name>
</gene>
<organism evidence="2 3">
    <name type="scientific">Carnegiea gigantea</name>
    <dbReference type="NCBI Taxonomy" id="171969"/>
    <lineage>
        <taxon>Eukaryota</taxon>
        <taxon>Viridiplantae</taxon>
        <taxon>Streptophyta</taxon>
        <taxon>Embryophyta</taxon>
        <taxon>Tracheophyta</taxon>
        <taxon>Spermatophyta</taxon>
        <taxon>Magnoliopsida</taxon>
        <taxon>eudicotyledons</taxon>
        <taxon>Gunneridae</taxon>
        <taxon>Pentapetalae</taxon>
        <taxon>Caryophyllales</taxon>
        <taxon>Cactineae</taxon>
        <taxon>Cactaceae</taxon>
        <taxon>Cactoideae</taxon>
        <taxon>Echinocereeae</taxon>
        <taxon>Carnegiea</taxon>
    </lineage>
</organism>
<reference evidence="2" key="1">
    <citation type="submission" date="2022-04" db="EMBL/GenBank/DDBJ databases">
        <title>Carnegiea gigantea Genome sequencing and assembly v2.</title>
        <authorList>
            <person name="Copetti D."/>
            <person name="Sanderson M.J."/>
            <person name="Burquez A."/>
            <person name="Wojciechowski M.F."/>
        </authorList>
    </citation>
    <scope>NUCLEOTIDE SEQUENCE</scope>
    <source>
        <strain evidence="2">SGP5-SGP5p</strain>
        <tissue evidence="2">Aerial part</tissue>
    </source>
</reference>
<dbReference type="PANTHER" id="PTHR33781:SF3">
    <property type="entry name" value="PROTEIN PHYTOCHROME KINASE SUBSTRATE 3"/>
    <property type="match status" value="1"/>
</dbReference>
<dbReference type="EMBL" id="JAKOGI010001951">
    <property type="protein sequence ID" value="KAJ8423496.1"/>
    <property type="molecule type" value="Genomic_DNA"/>
</dbReference>
<dbReference type="OrthoDB" id="760005at2759"/>
<keyword evidence="3" id="KW-1185">Reference proteome</keyword>
<sequence length="463" mass="51018">MAAASAYKAIGGSLGYPRDASFSFYLDTAERDFVRSLAESIHSPPSDREASTPRVSLGRSRIPRSELGVFKAERYFNEKLENKKSPTPRGEGCGRRHRREKRDDLSERKSSKSTGTTRSSTTSSAFKSPTPSPRSEASWNSQLGLLSLPKKAGVGLRIFSGFQCKGSCFNKKSVHTAASTHLSIQSPRFPPPGNGQYRKSRLSHQDHIAFPIIDTASSPHNHYDKNKKYLDQDHPRKSLEVFGFHHIGKQDIADNLERKLSILAMDAIPNSSPNATFSFPLPNNKTKTTSLTHQRDDDHQDARSDASSDLFEIEHLSGISTMGPTSQASNMSSCMTPTAIHSCYEPGEASTEWRVVTTSAADFSAVSDLDHEKITAPAITTKKISPESGLFVGCTSHKAVDVVENNNHHKIKNNENGRFDFEGSPIIAPSTPSKSYQAKPINIKTPMSDEGSKHSTRDIWRTR</sequence>
<feature type="region of interest" description="Disordered" evidence="1">
    <location>
        <begin position="39"/>
        <end position="63"/>
    </location>
</feature>
<evidence type="ECO:0000313" key="3">
    <source>
        <dbReference type="Proteomes" id="UP001153076"/>
    </source>
</evidence>
<dbReference type="AlphaFoldDB" id="A0A9Q1GQI5"/>
<feature type="region of interest" description="Disordered" evidence="1">
    <location>
        <begin position="429"/>
        <end position="463"/>
    </location>
</feature>
<feature type="region of interest" description="Disordered" evidence="1">
    <location>
        <begin position="79"/>
        <end position="138"/>
    </location>
</feature>
<feature type="compositionally biased region" description="Polar residues" evidence="1">
    <location>
        <begin position="274"/>
        <end position="292"/>
    </location>
</feature>
<feature type="compositionally biased region" description="Basic and acidic residues" evidence="1">
    <location>
        <begin position="293"/>
        <end position="306"/>
    </location>
</feature>
<dbReference type="InterPro" id="IPR039615">
    <property type="entry name" value="PKS"/>
</dbReference>
<dbReference type="GO" id="GO:0009638">
    <property type="term" value="P:phototropism"/>
    <property type="evidence" value="ECO:0007669"/>
    <property type="project" value="InterPro"/>
</dbReference>
<evidence type="ECO:0000256" key="1">
    <source>
        <dbReference type="SAM" id="MobiDB-lite"/>
    </source>
</evidence>
<feature type="compositionally biased region" description="Basic and acidic residues" evidence="1">
    <location>
        <begin position="101"/>
        <end position="110"/>
    </location>
</feature>
<dbReference type="PANTHER" id="PTHR33781">
    <property type="entry name" value="PROTEIN PHYTOCHROME KINASE SUBSTRATE 1-RELATED"/>
    <property type="match status" value="1"/>
</dbReference>
<name>A0A9Q1GQI5_9CARY</name>
<dbReference type="Proteomes" id="UP001153076">
    <property type="component" value="Unassembled WGS sequence"/>
</dbReference>
<feature type="compositionally biased region" description="Basic and acidic residues" evidence="1">
    <location>
        <begin position="450"/>
        <end position="463"/>
    </location>
</feature>
<accession>A0A9Q1GQI5</accession>
<proteinExistence type="predicted"/>
<feature type="compositionally biased region" description="Low complexity" evidence="1">
    <location>
        <begin position="112"/>
        <end position="129"/>
    </location>
</feature>
<feature type="region of interest" description="Disordered" evidence="1">
    <location>
        <begin position="274"/>
        <end position="306"/>
    </location>
</feature>
<evidence type="ECO:0000313" key="2">
    <source>
        <dbReference type="EMBL" id="KAJ8423496.1"/>
    </source>
</evidence>
<comment type="caution">
    <text evidence="2">The sequence shown here is derived from an EMBL/GenBank/DDBJ whole genome shotgun (WGS) entry which is preliminary data.</text>
</comment>
<protein>
    <submittedName>
        <fullName evidence="2">Uncharacterized protein</fullName>
    </submittedName>
</protein>